<dbReference type="OrthoDB" id="2433042at2759"/>
<dbReference type="Proteomes" id="UP000789405">
    <property type="component" value="Unassembled WGS sequence"/>
</dbReference>
<keyword evidence="1" id="KW-0812">Transmembrane</keyword>
<protein>
    <submittedName>
        <fullName evidence="2">28631_t:CDS:1</fullName>
    </submittedName>
</protein>
<organism evidence="2 3">
    <name type="scientific">Dentiscutata erythropus</name>
    <dbReference type="NCBI Taxonomy" id="1348616"/>
    <lineage>
        <taxon>Eukaryota</taxon>
        <taxon>Fungi</taxon>
        <taxon>Fungi incertae sedis</taxon>
        <taxon>Mucoromycota</taxon>
        <taxon>Glomeromycotina</taxon>
        <taxon>Glomeromycetes</taxon>
        <taxon>Diversisporales</taxon>
        <taxon>Gigasporaceae</taxon>
        <taxon>Dentiscutata</taxon>
    </lineage>
</organism>
<name>A0A9N9GFA8_9GLOM</name>
<dbReference type="EMBL" id="CAJVPY010003795">
    <property type="protein sequence ID" value="CAG8602141.1"/>
    <property type="molecule type" value="Genomic_DNA"/>
</dbReference>
<comment type="caution">
    <text evidence="2">The sequence shown here is derived from an EMBL/GenBank/DDBJ whole genome shotgun (WGS) entry which is preliminary data.</text>
</comment>
<dbReference type="AlphaFoldDB" id="A0A9N9GFA8"/>
<sequence>MAKIYQSEPERQQVFNEKIRELFGEELRVIHLDDNSSNDRVLECNVCSKSVLHLVVIKNEIGTGGYNPTVQTEAFYAKHYTQKKNGEMLQWCNWLSFFLCLVGPWVCILEAVYVEKPIIDPLTDFIPLIPTNDRAHTERVAWLFKALHLGVNRLTEYYGSLDVYMDSQNSQQFLSYSNQYKQQDTIVEFTYERKLVDQPNKLLWKAITKDR</sequence>
<proteinExistence type="predicted"/>
<evidence type="ECO:0000313" key="3">
    <source>
        <dbReference type="Proteomes" id="UP000789405"/>
    </source>
</evidence>
<accession>A0A9N9GFA8</accession>
<gene>
    <name evidence="2" type="ORF">DERYTH_LOCUS7699</name>
</gene>
<keyword evidence="3" id="KW-1185">Reference proteome</keyword>
<reference evidence="2" key="1">
    <citation type="submission" date="2021-06" db="EMBL/GenBank/DDBJ databases">
        <authorList>
            <person name="Kallberg Y."/>
            <person name="Tangrot J."/>
            <person name="Rosling A."/>
        </authorList>
    </citation>
    <scope>NUCLEOTIDE SEQUENCE</scope>
    <source>
        <strain evidence="2">MA453B</strain>
    </source>
</reference>
<evidence type="ECO:0000256" key="1">
    <source>
        <dbReference type="SAM" id="Phobius"/>
    </source>
</evidence>
<feature type="transmembrane region" description="Helical" evidence="1">
    <location>
        <begin position="91"/>
        <end position="114"/>
    </location>
</feature>
<keyword evidence="1" id="KW-1133">Transmembrane helix</keyword>
<keyword evidence="1" id="KW-0472">Membrane</keyword>
<evidence type="ECO:0000313" key="2">
    <source>
        <dbReference type="EMBL" id="CAG8602141.1"/>
    </source>
</evidence>